<dbReference type="PANTHER" id="PTHR37166">
    <property type="entry name" value="PROTEIN FLAG"/>
    <property type="match status" value="1"/>
</dbReference>
<protein>
    <recommendedName>
        <fullName evidence="2">Flagellar protein FlaG</fullName>
    </recommendedName>
</protein>
<dbReference type="EMBL" id="VSSQ01043320">
    <property type="protein sequence ID" value="MPM96992.1"/>
    <property type="molecule type" value="Genomic_DNA"/>
</dbReference>
<reference evidence="1" key="1">
    <citation type="submission" date="2019-08" db="EMBL/GenBank/DDBJ databases">
        <authorList>
            <person name="Kucharzyk K."/>
            <person name="Murdoch R.W."/>
            <person name="Higgins S."/>
            <person name="Loffler F."/>
        </authorList>
    </citation>
    <scope>NUCLEOTIDE SEQUENCE</scope>
</reference>
<dbReference type="PANTHER" id="PTHR37166:SF1">
    <property type="entry name" value="PROTEIN FLAG"/>
    <property type="match status" value="1"/>
</dbReference>
<sequence length="118" mass="13338">MDVKVLSHGGQRDLDINLKNSNEVIINNDSVNHKDISNNLAKEIKLSDVEKATEKLNKLFEDKNTHVEYEVYGKSKSMTIKIVDNSTKEVIKELPPKKLIDMVDKLCELAGLVMDEKA</sequence>
<dbReference type="Gene3D" id="3.30.160.170">
    <property type="entry name" value="FlaG-like"/>
    <property type="match status" value="1"/>
</dbReference>
<evidence type="ECO:0000313" key="1">
    <source>
        <dbReference type="EMBL" id="MPM96992.1"/>
    </source>
</evidence>
<gene>
    <name evidence="1" type="ORF">SDC9_144163</name>
</gene>
<dbReference type="Pfam" id="PF03646">
    <property type="entry name" value="FlaG"/>
    <property type="match status" value="1"/>
</dbReference>
<dbReference type="InterPro" id="IPR005186">
    <property type="entry name" value="FlaG"/>
</dbReference>
<organism evidence="1">
    <name type="scientific">bioreactor metagenome</name>
    <dbReference type="NCBI Taxonomy" id="1076179"/>
    <lineage>
        <taxon>unclassified sequences</taxon>
        <taxon>metagenomes</taxon>
        <taxon>ecological metagenomes</taxon>
    </lineage>
</organism>
<dbReference type="InterPro" id="IPR035924">
    <property type="entry name" value="FlaG-like_sf"/>
</dbReference>
<proteinExistence type="predicted"/>
<comment type="caution">
    <text evidence="1">The sequence shown here is derived from an EMBL/GenBank/DDBJ whole genome shotgun (WGS) entry which is preliminary data.</text>
</comment>
<name>A0A645E8N8_9ZZZZ</name>
<evidence type="ECO:0008006" key="2">
    <source>
        <dbReference type="Google" id="ProtNLM"/>
    </source>
</evidence>
<dbReference type="AlphaFoldDB" id="A0A645E8N8"/>
<accession>A0A645E8N8</accession>
<dbReference type="SUPFAM" id="SSF160214">
    <property type="entry name" value="FlaG-like"/>
    <property type="match status" value="1"/>
</dbReference>